<gene>
    <name evidence="2" type="ORF">SAMN04488121_10530</name>
</gene>
<sequence>MIERPKILVVYYTQTGQLKRIIDTVLGPLQDKATIVYEELKPLQPFEFPWKKQVFYDTMPETVLGRPRGIQPLKVNPDEHFDLVILAYQPWFLSPSQPTAAFLQSEIAGRLLKDKPVITLMGCRNMWLNAQERVKEYLQKAGARLVGNIVLKDTSPNLVALITVLRWQFKGKKEATALLPPAGVQEKDIVESVRFAEPIGKALETRQWETLQPQLLEMGAIDLLPNLILLEDRGIRAFRYWSKFISAKGGPGAPERQGRVTMYRGLLLIGIFVLSPLAKITSVLKLALNKKQLQEDVAYYKGIHLRQA</sequence>
<dbReference type="OrthoDB" id="4547866at2"/>
<dbReference type="Gene3D" id="3.40.50.360">
    <property type="match status" value="1"/>
</dbReference>
<name>A0A1G7V9H4_CHIFI</name>
<keyword evidence="1" id="KW-0812">Transmembrane</keyword>
<accession>A0A1G7V9H4</accession>
<proteinExistence type="predicted"/>
<dbReference type="RefSeq" id="WP_089834703.1">
    <property type="nucleotide sequence ID" value="NZ_FNBN01000005.1"/>
</dbReference>
<dbReference type="AlphaFoldDB" id="A0A1G7V9H4"/>
<evidence type="ECO:0008006" key="4">
    <source>
        <dbReference type="Google" id="ProtNLM"/>
    </source>
</evidence>
<evidence type="ECO:0000256" key="1">
    <source>
        <dbReference type="SAM" id="Phobius"/>
    </source>
</evidence>
<reference evidence="2 3" key="1">
    <citation type="submission" date="2016-10" db="EMBL/GenBank/DDBJ databases">
        <authorList>
            <person name="de Groot N.N."/>
        </authorList>
    </citation>
    <scope>NUCLEOTIDE SEQUENCE [LARGE SCALE GENOMIC DNA]</scope>
    <source>
        <strain evidence="2 3">DSM 527</strain>
    </source>
</reference>
<dbReference type="STRING" id="104663.SAMN04488121_10530"/>
<protein>
    <recommendedName>
        <fullName evidence="4">Dialkylrecorsinol condensing enzyme</fullName>
    </recommendedName>
</protein>
<dbReference type="Proteomes" id="UP000199045">
    <property type="component" value="Unassembled WGS sequence"/>
</dbReference>
<feature type="transmembrane region" description="Helical" evidence="1">
    <location>
        <begin position="266"/>
        <end position="288"/>
    </location>
</feature>
<organism evidence="2 3">
    <name type="scientific">Chitinophaga filiformis</name>
    <name type="common">Myxococcus filiformis</name>
    <name type="synonym">Flexibacter filiformis</name>
    <dbReference type="NCBI Taxonomy" id="104663"/>
    <lineage>
        <taxon>Bacteria</taxon>
        <taxon>Pseudomonadati</taxon>
        <taxon>Bacteroidota</taxon>
        <taxon>Chitinophagia</taxon>
        <taxon>Chitinophagales</taxon>
        <taxon>Chitinophagaceae</taxon>
        <taxon>Chitinophaga</taxon>
    </lineage>
</organism>
<dbReference type="EMBL" id="FNBN01000005">
    <property type="protein sequence ID" value="SDG56446.1"/>
    <property type="molecule type" value="Genomic_DNA"/>
</dbReference>
<evidence type="ECO:0000313" key="2">
    <source>
        <dbReference type="EMBL" id="SDG56446.1"/>
    </source>
</evidence>
<keyword evidence="1" id="KW-1133">Transmembrane helix</keyword>
<dbReference type="InterPro" id="IPR029039">
    <property type="entry name" value="Flavoprotein-like_sf"/>
</dbReference>
<evidence type="ECO:0000313" key="3">
    <source>
        <dbReference type="Proteomes" id="UP000199045"/>
    </source>
</evidence>
<dbReference type="SUPFAM" id="SSF52218">
    <property type="entry name" value="Flavoproteins"/>
    <property type="match status" value="1"/>
</dbReference>
<keyword evidence="1" id="KW-0472">Membrane</keyword>